<dbReference type="EMBL" id="PGGN01000001">
    <property type="protein sequence ID" value="PSH60461.1"/>
    <property type="molecule type" value="Genomic_DNA"/>
</dbReference>
<feature type="domain" description="HTH lysR-type" evidence="5">
    <location>
        <begin position="5"/>
        <end position="62"/>
    </location>
</feature>
<dbReference type="InterPro" id="IPR005119">
    <property type="entry name" value="LysR_subst-bd"/>
</dbReference>
<dbReference type="PANTHER" id="PTHR30537">
    <property type="entry name" value="HTH-TYPE TRANSCRIPTIONAL REGULATOR"/>
    <property type="match status" value="1"/>
</dbReference>
<dbReference type="InterPro" id="IPR058163">
    <property type="entry name" value="LysR-type_TF_proteobact-type"/>
</dbReference>
<evidence type="ECO:0000313" key="7">
    <source>
        <dbReference type="Proteomes" id="UP000241158"/>
    </source>
</evidence>
<evidence type="ECO:0000256" key="4">
    <source>
        <dbReference type="ARBA" id="ARBA00023163"/>
    </source>
</evidence>
<dbReference type="InterPro" id="IPR036388">
    <property type="entry name" value="WH-like_DNA-bd_sf"/>
</dbReference>
<keyword evidence="7" id="KW-1185">Reference proteome</keyword>
<evidence type="ECO:0000313" key="6">
    <source>
        <dbReference type="EMBL" id="PSH60461.1"/>
    </source>
</evidence>
<reference evidence="7" key="1">
    <citation type="submission" date="2017-11" db="EMBL/GenBank/DDBJ databases">
        <authorList>
            <person name="Kuznetsova I."/>
            <person name="Sazanova A."/>
            <person name="Chirak E."/>
            <person name="Safronova V."/>
            <person name="Willems A."/>
        </authorList>
    </citation>
    <scope>NUCLEOTIDE SEQUENCE [LARGE SCALE GENOMIC DNA]</scope>
    <source>
        <strain evidence="7">PEPV15</strain>
    </source>
</reference>
<keyword evidence="2" id="KW-0805">Transcription regulation</keyword>
<accession>A0A2P7B206</accession>
<dbReference type="GO" id="GO:0043565">
    <property type="term" value="F:sequence-specific DNA binding"/>
    <property type="evidence" value="ECO:0007669"/>
    <property type="project" value="TreeGrafter"/>
</dbReference>
<evidence type="ECO:0000256" key="3">
    <source>
        <dbReference type="ARBA" id="ARBA00023125"/>
    </source>
</evidence>
<comment type="caution">
    <text evidence="6">The sequence shown here is derived from an EMBL/GenBank/DDBJ whole genome shotgun (WGS) entry which is preliminary data.</text>
</comment>
<dbReference type="Gene3D" id="1.10.10.10">
    <property type="entry name" value="Winged helix-like DNA-binding domain superfamily/Winged helix DNA-binding domain"/>
    <property type="match status" value="1"/>
</dbReference>
<dbReference type="SUPFAM" id="SSF46785">
    <property type="entry name" value="Winged helix' DNA-binding domain"/>
    <property type="match status" value="1"/>
</dbReference>
<dbReference type="PRINTS" id="PR00039">
    <property type="entry name" value="HTHLYSR"/>
</dbReference>
<dbReference type="OrthoDB" id="9812435at2"/>
<dbReference type="FunFam" id="1.10.10.10:FF:000001">
    <property type="entry name" value="LysR family transcriptional regulator"/>
    <property type="match status" value="1"/>
</dbReference>
<evidence type="ECO:0000256" key="2">
    <source>
        <dbReference type="ARBA" id="ARBA00023015"/>
    </source>
</evidence>
<comment type="similarity">
    <text evidence="1">Belongs to the LysR transcriptional regulatory family.</text>
</comment>
<dbReference type="PANTHER" id="PTHR30537:SF66">
    <property type="entry name" value="IRON-REGULATED VIRULENCE REGULATORY PROTEIN IRGB"/>
    <property type="match status" value="1"/>
</dbReference>
<dbReference type="SUPFAM" id="SSF53850">
    <property type="entry name" value="Periplasmic binding protein-like II"/>
    <property type="match status" value="1"/>
</dbReference>
<dbReference type="Pfam" id="PF00126">
    <property type="entry name" value="HTH_1"/>
    <property type="match status" value="1"/>
</dbReference>
<dbReference type="GO" id="GO:0006351">
    <property type="term" value="P:DNA-templated transcription"/>
    <property type="evidence" value="ECO:0007669"/>
    <property type="project" value="TreeGrafter"/>
</dbReference>
<dbReference type="InterPro" id="IPR000847">
    <property type="entry name" value="LysR_HTH_N"/>
</dbReference>
<dbReference type="InterPro" id="IPR036390">
    <property type="entry name" value="WH_DNA-bd_sf"/>
</dbReference>
<dbReference type="PROSITE" id="PS50931">
    <property type="entry name" value="HTH_LYSR"/>
    <property type="match status" value="1"/>
</dbReference>
<dbReference type="GO" id="GO:0003700">
    <property type="term" value="F:DNA-binding transcription factor activity"/>
    <property type="evidence" value="ECO:0007669"/>
    <property type="project" value="InterPro"/>
</dbReference>
<evidence type="ECO:0000256" key="1">
    <source>
        <dbReference type="ARBA" id="ARBA00009437"/>
    </source>
</evidence>
<organism evidence="6 7">
    <name type="scientific">Phyllobacterium endophyticum</name>
    <dbReference type="NCBI Taxonomy" id="1149773"/>
    <lineage>
        <taxon>Bacteria</taxon>
        <taxon>Pseudomonadati</taxon>
        <taxon>Pseudomonadota</taxon>
        <taxon>Alphaproteobacteria</taxon>
        <taxon>Hyphomicrobiales</taxon>
        <taxon>Phyllobacteriaceae</taxon>
        <taxon>Phyllobacterium</taxon>
    </lineage>
</organism>
<protein>
    <submittedName>
        <fullName evidence="6">LysR family transcriptional regulator</fullName>
    </submittedName>
</protein>
<keyword evidence="3" id="KW-0238">DNA-binding</keyword>
<dbReference type="AlphaFoldDB" id="A0A2P7B206"/>
<sequence>MRLHMNFNRMAYFAAVVDTGSFTAAADKLGITKAVVSQQVAKLEEEAGTALLVRNTRRIYLTDAGRAFHSRCSSILREVEFAFDELAEGTEMPMGLLRIVAPVAYGHCLIVPAVAKFTELYPTCRAAVTLSDKGHDLIAEQIDIAIRIGDLADSSHRTRRIGSIHRYLVCSPGFAARTAEILQPEDLGILPFVANTALEEPYVWELTNQNGEVKTLHASASIMVDAMPAVYGAVLAGGGLAILPEYLVSEDISKGRLLQILPEWSVPTAGIHAVFPATRYRATKVRAFIDLLIKMQSEHGIRTGA</sequence>
<name>A0A2P7B206_9HYPH</name>
<keyword evidence="4" id="KW-0804">Transcription</keyword>
<gene>
    <name evidence="6" type="ORF">CU100_07235</name>
</gene>
<dbReference type="Proteomes" id="UP000241158">
    <property type="component" value="Unassembled WGS sequence"/>
</dbReference>
<dbReference type="Pfam" id="PF03466">
    <property type="entry name" value="LysR_substrate"/>
    <property type="match status" value="1"/>
</dbReference>
<dbReference type="Gene3D" id="3.40.190.290">
    <property type="match status" value="1"/>
</dbReference>
<dbReference type="CDD" id="cd08422">
    <property type="entry name" value="PBP2_CrgA_like"/>
    <property type="match status" value="1"/>
</dbReference>
<evidence type="ECO:0000259" key="5">
    <source>
        <dbReference type="PROSITE" id="PS50931"/>
    </source>
</evidence>
<proteinExistence type="inferred from homology"/>